<dbReference type="Gene3D" id="3.20.20.30">
    <property type="entry name" value="Luciferase-like domain"/>
    <property type="match status" value="1"/>
</dbReference>
<evidence type="ECO:0000313" key="4">
    <source>
        <dbReference type="Proteomes" id="UP000198553"/>
    </source>
</evidence>
<sequence>MFSLSILDYSPIDEGSNAHEALWQTTELAKDAEMLGYKRFWVSEHHSVHSVANSSPELLMMHLATSTNKIRIGSGGVMLPHYSSYKVAENFRMMEALHPNRIDIGIGRSPSYRMVNQALNEGKQPRHSYEQQVIDLKKYFTDNTEEEHRFQSLIATPHILTKPEMWMLGTGETGAEVAATQGAGYVFAHFAKPGNEGVRIVEEYRSKFKPSAFLNRPKTIISVFAVVDETEEKAEDLAKAFDLWLYFVESPNQPPYYPSIHTAKSRGFSSVEEEKVRRNRERMIVGTPKQVKEKIEAIAERYETDEIMIVPNVSGIENRKKVIYLLAKEFNLEN</sequence>
<dbReference type="OrthoDB" id="9780518at2"/>
<name>A0A1H7YYT7_9BACI</name>
<dbReference type="GO" id="GO:0016705">
    <property type="term" value="F:oxidoreductase activity, acting on paired donors, with incorporation or reduction of molecular oxygen"/>
    <property type="evidence" value="ECO:0007669"/>
    <property type="project" value="InterPro"/>
</dbReference>
<accession>A0A1H7YYT7</accession>
<feature type="domain" description="Luciferase-like" evidence="2">
    <location>
        <begin position="14"/>
        <end position="300"/>
    </location>
</feature>
<evidence type="ECO:0000313" key="3">
    <source>
        <dbReference type="EMBL" id="SEM50417.1"/>
    </source>
</evidence>
<dbReference type="Pfam" id="PF00296">
    <property type="entry name" value="Bac_luciferase"/>
    <property type="match status" value="1"/>
</dbReference>
<dbReference type="SUPFAM" id="SSF51679">
    <property type="entry name" value="Bacterial luciferase-like"/>
    <property type="match status" value="1"/>
</dbReference>
<organism evidence="3 4">
    <name type="scientific">Mesobacillus persicus</name>
    <dbReference type="NCBI Taxonomy" id="930146"/>
    <lineage>
        <taxon>Bacteria</taxon>
        <taxon>Bacillati</taxon>
        <taxon>Bacillota</taxon>
        <taxon>Bacilli</taxon>
        <taxon>Bacillales</taxon>
        <taxon>Bacillaceae</taxon>
        <taxon>Mesobacillus</taxon>
    </lineage>
</organism>
<proteinExistence type="predicted"/>
<reference evidence="4" key="1">
    <citation type="submission" date="2016-10" db="EMBL/GenBank/DDBJ databases">
        <authorList>
            <person name="Varghese N."/>
            <person name="Submissions S."/>
        </authorList>
    </citation>
    <scope>NUCLEOTIDE SEQUENCE [LARGE SCALE GENOMIC DNA]</scope>
    <source>
        <strain evidence="4">B48,IBRC-M 10115,DSM 25386,CECT 8001</strain>
    </source>
</reference>
<dbReference type="Proteomes" id="UP000198553">
    <property type="component" value="Unassembled WGS sequence"/>
</dbReference>
<dbReference type="PANTHER" id="PTHR30137:SF19">
    <property type="entry name" value="LUCIFERASE-LIKE MONOOXYGENASE"/>
    <property type="match status" value="1"/>
</dbReference>
<dbReference type="GO" id="GO:0005829">
    <property type="term" value="C:cytosol"/>
    <property type="evidence" value="ECO:0007669"/>
    <property type="project" value="TreeGrafter"/>
</dbReference>
<dbReference type="NCBIfam" id="TIGR03558">
    <property type="entry name" value="oxido_grp_1"/>
    <property type="match status" value="1"/>
</dbReference>
<dbReference type="EMBL" id="FOBW01000003">
    <property type="protein sequence ID" value="SEM50417.1"/>
    <property type="molecule type" value="Genomic_DNA"/>
</dbReference>
<dbReference type="STRING" id="930146.SAMN05192533_103169"/>
<dbReference type="AlphaFoldDB" id="A0A1H7YYT7"/>
<dbReference type="PANTHER" id="PTHR30137">
    <property type="entry name" value="LUCIFERASE-LIKE MONOOXYGENASE"/>
    <property type="match status" value="1"/>
</dbReference>
<gene>
    <name evidence="3" type="ORF">SAMN05192533_103169</name>
</gene>
<comment type="similarity">
    <text evidence="1">To bacterial alkanal monooxygenase alpha and beta chains.</text>
</comment>
<protein>
    <submittedName>
        <fullName evidence="3">Luciferase family oxidoreductase, group 1</fullName>
    </submittedName>
</protein>
<evidence type="ECO:0000259" key="2">
    <source>
        <dbReference type="Pfam" id="PF00296"/>
    </source>
</evidence>
<dbReference type="InterPro" id="IPR019949">
    <property type="entry name" value="CmoO-like"/>
</dbReference>
<dbReference type="InterPro" id="IPR011251">
    <property type="entry name" value="Luciferase-like_dom"/>
</dbReference>
<dbReference type="CDD" id="cd00347">
    <property type="entry name" value="Flavin_utilizing_monoxygenases"/>
    <property type="match status" value="2"/>
</dbReference>
<dbReference type="InterPro" id="IPR050766">
    <property type="entry name" value="Bact_Lucif_Oxidored"/>
</dbReference>
<dbReference type="InterPro" id="IPR036661">
    <property type="entry name" value="Luciferase-like_sf"/>
</dbReference>
<dbReference type="RefSeq" id="WP_090742252.1">
    <property type="nucleotide sequence ID" value="NZ_FOBW01000003.1"/>
</dbReference>
<evidence type="ECO:0000256" key="1">
    <source>
        <dbReference type="ARBA" id="ARBA00007789"/>
    </source>
</evidence>
<keyword evidence="4" id="KW-1185">Reference proteome</keyword>